<evidence type="ECO:0000256" key="1">
    <source>
        <dbReference type="ARBA" id="ARBA00000085"/>
    </source>
</evidence>
<dbReference type="RefSeq" id="WP_109599167.1">
    <property type="nucleotide sequence ID" value="NZ_BONA01000068.1"/>
</dbReference>
<evidence type="ECO:0000313" key="11">
    <source>
        <dbReference type="Proteomes" id="UP000245697"/>
    </source>
</evidence>
<dbReference type="PANTHER" id="PTHR42878">
    <property type="entry name" value="TWO-COMPONENT HISTIDINE KINASE"/>
    <property type="match status" value="1"/>
</dbReference>
<dbReference type="GO" id="GO:0005886">
    <property type="term" value="C:plasma membrane"/>
    <property type="evidence" value="ECO:0007669"/>
    <property type="project" value="UniProtKB-SubCell"/>
</dbReference>
<name>A0A316F543_9ACTN</name>
<keyword evidence="11" id="KW-1185">Reference proteome</keyword>
<dbReference type="Gene3D" id="1.10.287.130">
    <property type="match status" value="1"/>
</dbReference>
<dbReference type="Gene3D" id="3.30.565.10">
    <property type="entry name" value="Histidine kinase-like ATPase, C-terminal domain"/>
    <property type="match status" value="1"/>
</dbReference>
<dbReference type="EMBL" id="QGGR01000017">
    <property type="protein sequence ID" value="PWK41152.1"/>
    <property type="molecule type" value="Genomic_DNA"/>
</dbReference>
<keyword evidence="5" id="KW-0808">Transferase</keyword>
<dbReference type="GO" id="GO:0030295">
    <property type="term" value="F:protein kinase activator activity"/>
    <property type="evidence" value="ECO:0007669"/>
    <property type="project" value="TreeGrafter"/>
</dbReference>
<comment type="catalytic activity">
    <reaction evidence="1">
        <text>ATP + protein L-histidine = ADP + protein N-phospho-L-histidine.</text>
        <dbReference type="EC" id="2.7.13.3"/>
    </reaction>
</comment>
<feature type="domain" description="Histidine kinase" evidence="9">
    <location>
        <begin position="331"/>
        <end position="541"/>
    </location>
</feature>
<evidence type="ECO:0000313" key="10">
    <source>
        <dbReference type="EMBL" id="PWK41152.1"/>
    </source>
</evidence>
<dbReference type="InterPro" id="IPR003018">
    <property type="entry name" value="GAF"/>
</dbReference>
<dbReference type="GO" id="GO:0000156">
    <property type="term" value="F:phosphorelay response regulator activity"/>
    <property type="evidence" value="ECO:0007669"/>
    <property type="project" value="TreeGrafter"/>
</dbReference>
<evidence type="ECO:0000256" key="8">
    <source>
        <dbReference type="ARBA" id="ARBA00039401"/>
    </source>
</evidence>
<dbReference type="GO" id="GO:0007234">
    <property type="term" value="P:osmosensory signaling via phosphorelay pathway"/>
    <property type="evidence" value="ECO:0007669"/>
    <property type="project" value="TreeGrafter"/>
</dbReference>
<dbReference type="Pfam" id="PF02518">
    <property type="entry name" value="HATPase_c"/>
    <property type="match status" value="1"/>
</dbReference>
<dbReference type="SUPFAM" id="SSF47384">
    <property type="entry name" value="Homodimeric domain of signal transducing histidine kinase"/>
    <property type="match status" value="1"/>
</dbReference>
<organism evidence="10 11">
    <name type="scientific">Actinoplanes xinjiangensis</name>
    <dbReference type="NCBI Taxonomy" id="512350"/>
    <lineage>
        <taxon>Bacteria</taxon>
        <taxon>Bacillati</taxon>
        <taxon>Actinomycetota</taxon>
        <taxon>Actinomycetes</taxon>
        <taxon>Micromonosporales</taxon>
        <taxon>Micromonosporaceae</taxon>
        <taxon>Actinoplanes</taxon>
    </lineage>
</organism>
<evidence type="ECO:0000256" key="6">
    <source>
        <dbReference type="ARBA" id="ARBA00022777"/>
    </source>
</evidence>
<dbReference type="InterPro" id="IPR013656">
    <property type="entry name" value="PAS_4"/>
</dbReference>
<dbReference type="SUPFAM" id="SSF55874">
    <property type="entry name" value="ATPase domain of HSP90 chaperone/DNA topoisomerase II/histidine kinase"/>
    <property type="match status" value="1"/>
</dbReference>
<evidence type="ECO:0000256" key="7">
    <source>
        <dbReference type="ARBA" id="ARBA00023012"/>
    </source>
</evidence>
<comment type="subcellular location">
    <subcellularLocation>
        <location evidence="2">Cell membrane</location>
    </subcellularLocation>
</comment>
<evidence type="ECO:0000256" key="4">
    <source>
        <dbReference type="ARBA" id="ARBA00022553"/>
    </source>
</evidence>
<accession>A0A316F543</accession>
<keyword evidence="7" id="KW-0902">Two-component regulatory system</keyword>
<dbReference type="Pfam" id="PF08448">
    <property type="entry name" value="PAS_4"/>
    <property type="match status" value="1"/>
</dbReference>
<proteinExistence type="predicted"/>
<dbReference type="Pfam" id="PF00512">
    <property type="entry name" value="HisKA"/>
    <property type="match status" value="1"/>
</dbReference>
<dbReference type="AlphaFoldDB" id="A0A316F543"/>
<dbReference type="GO" id="GO:0000155">
    <property type="term" value="F:phosphorelay sensor kinase activity"/>
    <property type="evidence" value="ECO:0007669"/>
    <property type="project" value="InterPro"/>
</dbReference>
<evidence type="ECO:0000256" key="2">
    <source>
        <dbReference type="ARBA" id="ARBA00004236"/>
    </source>
</evidence>
<dbReference type="EC" id="2.7.13.3" evidence="3"/>
<dbReference type="SMART" id="SM00387">
    <property type="entry name" value="HATPase_c"/>
    <property type="match status" value="1"/>
</dbReference>
<dbReference type="InterPro" id="IPR036097">
    <property type="entry name" value="HisK_dim/P_sf"/>
</dbReference>
<dbReference type="InterPro" id="IPR035965">
    <property type="entry name" value="PAS-like_dom_sf"/>
</dbReference>
<dbReference type="InterPro" id="IPR036890">
    <property type="entry name" value="HATPase_C_sf"/>
</dbReference>
<dbReference type="SMART" id="SM00388">
    <property type="entry name" value="HisKA"/>
    <property type="match status" value="1"/>
</dbReference>
<keyword evidence="6" id="KW-0418">Kinase</keyword>
<dbReference type="SUPFAM" id="SSF55781">
    <property type="entry name" value="GAF domain-like"/>
    <property type="match status" value="1"/>
</dbReference>
<comment type="caution">
    <text evidence="10">The sequence shown here is derived from an EMBL/GenBank/DDBJ whole genome shotgun (WGS) entry which is preliminary data.</text>
</comment>
<dbReference type="CDD" id="cd00082">
    <property type="entry name" value="HisKA"/>
    <property type="match status" value="1"/>
</dbReference>
<protein>
    <recommendedName>
        <fullName evidence="8">Sensor-like histidine kinase SenX3</fullName>
        <ecNumber evidence="3">2.7.13.3</ecNumber>
    </recommendedName>
</protein>
<dbReference type="Proteomes" id="UP000245697">
    <property type="component" value="Unassembled WGS sequence"/>
</dbReference>
<dbReference type="InterPro" id="IPR003661">
    <property type="entry name" value="HisK_dim/P_dom"/>
</dbReference>
<keyword evidence="4" id="KW-0597">Phosphoprotein</keyword>
<dbReference type="Gene3D" id="3.30.450.20">
    <property type="entry name" value="PAS domain"/>
    <property type="match status" value="1"/>
</dbReference>
<dbReference type="OrthoDB" id="9806130at2"/>
<dbReference type="Gene3D" id="3.30.450.40">
    <property type="match status" value="1"/>
</dbReference>
<dbReference type="InterPro" id="IPR050351">
    <property type="entry name" value="BphY/WalK/GraS-like"/>
</dbReference>
<evidence type="ECO:0000256" key="5">
    <source>
        <dbReference type="ARBA" id="ARBA00022679"/>
    </source>
</evidence>
<reference evidence="10 11" key="1">
    <citation type="submission" date="2018-05" db="EMBL/GenBank/DDBJ databases">
        <title>Genomic Encyclopedia of Archaeal and Bacterial Type Strains, Phase II (KMG-II): from individual species to whole genera.</title>
        <authorList>
            <person name="Goeker M."/>
        </authorList>
    </citation>
    <scope>NUCLEOTIDE SEQUENCE [LARGE SCALE GENOMIC DNA]</scope>
    <source>
        <strain evidence="10 11">DSM 45184</strain>
    </source>
</reference>
<dbReference type="PROSITE" id="PS50109">
    <property type="entry name" value="HIS_KIN"/>
    <property type="match status" value="1"/>
</dbReference>
<dbReference type="PRINTS" id="PR00344">
    <property type="entry name" value="BCTRLSENSOR"/>
</dbReference>
<dbReference type="InterPro" id="IPR004358">
    <property type="entry name" value="Sig_transdc_His_kin-like_C"/>
</dbReference>
<sequence length="545" mass="58638">MGSERERRRVAVLREYHLLDTPPSAELEAVVRVAATVAGVPAATLNLLDDVKQYQLTTVGVAGRQCARDDSMCAVRLDRGVFVHVPDAREEPDYRDNPWVTGELGRIVFYASAPLISPGGHVLGTLCVFDDRPRRLTREQIGRLRDLAGIVVAFFERRRLARLSAGLEETIRAREQWTRTVLDSIDEAVIAVDPSGGVILINRAAHALHPDAGLTAGPDGAAARYRLYEPDGRTPVPDDQVPLVVAMRDGVPVTGRELMIQAPGRSPRSMLANAAPLRTADGTVHGAVVALHDVTAEHARQRLLQEAHERLAAANTELRRSNTDLANFAGAVSHDLVAPLAAVGGYLELLGDPDEVPEQPRVAEWVAAAARAVARMRDLIDALLDHARAGRAPVRALAVPLGDLIGEVLHDLDPEITAAGARVSVPGPLPEVTGDPVLIRQLMRELIGNAVRYRHPDRPAHAEITADGPAVRIADNGTGIPAERREEVFGMFARVDGQTARRHGIGLSSCLRIVERHGGTITIGDTPGGGVTVTVTLPGKWSVRR</sequence>
<dbReference type="InterPro" id="IPR005467">
    <property type="entry name" value="His_kinase_dom"/>
</dbReference>
<dbReference type="InterPro" id="IPR003594">
    <property type="entry name" value="HATPase_dom"/>
</dbReference>
<dbReference type="SUPFAM" id="SSF55785">
    <property type="entry name" value="PYP-like sensor domain (PAS domain)"/>
    <property type="match status" value="1"/>
</dbReference>
<dbReference type="Pfam" id="PF01590">
    <property type="entry name" value="GAF"/>
    <property type="match status" value="1"/>
</dbReference>
<evidence type="ECO:0000256" key="3">
    <source>
        <dbReference type="ARBA" id="ARBA00012438"/>
    </source>
</evidence>
<evidence type="ECO:0000259" key="9">
    <source>
        <dbReference type="PROSITE" id="PS50109"/>
    </source>
</evidence>
<gene>
    <name evidence="10" type="ORF">BC793_11718</name>
</gene>
<dbReference type="PANTHER" id="PTHR42878:SF15">
    <property type="entry name" value="BACTERIOPHYTOCHROME"/>
    <property type="match status" value="1"/>
</dbReference>
<dbReference type="InterPro" id="IPR029016">
    <property type="entry name" value="GAF-like_dom_sf"/>
</dbReference>